<dbReference type="OrthoDB" id="5119642at2"/>
<comment type="caution">
    <text evidence="2">The sequence shown here is derived from an EMBL/GenBank/DDBJ whole genome shotgun (WGS) entry which is preliminary data.</text>
</comment>
<evidence type="ECO:0000313" key="2">
    <source>
        <dbReference type="EMBL" id="RRR96442.1"/>
    </source>
</evidence>
<feature type="coiled-coil region" evidence="1">
    <location>
        <begin position="151"/>
        <end position="178"/>
    </location>
</feature>
<sequence length="178" mass="19524">MTVYEFELRFSAPPGDHVVDALYEAGWDDALIAFDPDTGGEGWGTFRREAPSAIQAVVSAIRQGRRAEVDLLGVTEDYVSLAEIAERTGRTLAAVDHWATGRRGAGGFPEPRVPRPRVSLYSWAEVTIWLVEHGLAAMSPADVEIARICEVADATLRARRLQNHLAEAEREELNLAVA</sequence>
<dbReference type="AlphaFoldDB" id="A0A426USL4"/>
<keyword evidence="1" id="KW-0175">Coiled coil</keyword>
<evidence type="ECO:0008006" key="4">
    <source>
        <dbReference type="Google" id="ProtNLM"/>
    </source>
</evidence>
<keyword evidence="3" id="KW-1185">Reference proteome</keyword>
<dbReference type="Proteomes" id="UP000277256">
    <property type="component" value="Unassembled WGS sequence"/>
</dbReference>
<evidence type="ECO:0000256" key="1">
    <source>
        <dbReference type="SAM" id="Coils"/>
    </source>
</evidence>
<reference evidence="2 3" key="1">
    <citation type="submission" date="2018-12" db="EMBL/GenBank/DDBJ databases">
        <title>Glycomyces sp. YIM 121974 draft genome.</title>
        <authorList>
            <person name="Li Q."/>
        </authorList>
    </citation>
    <scope>NUCLEOTIDE SEQUENCE [LARGE SCALE GENOMIC DNA]</scope>
    <source>
        <strain evidence="2 3">YIM 121974</strain>
    </source>
</reference>
<name>A0A426USL4_9ACTN</name>
<proteinExistence type="predicted"/>
<dbReference type="EMBL" id="RSEB01000007">
    <property type="protein sequence ID" value="RRR96442.1"/>
    <property type="molecule type" value="Genomic_DNA"/>
</dbReference>
<protein>
    <recommendedName>
        <fullName evidence="4">DNA-binding protein</fullName>
    </recommendedName>
</protein>
<gene>
    <name evidence="2" type="ORF">EIW28_21625</name>
</gene>
<organism evidence="2 3">
    <name type="scientific">Glycomyces terrestris</name>
    <dbReference type="NCBI Taxonomy" id="2493553"/>
    <lineage>
        <taxon>Bacteria</taxon>
        <taxon>Bacillati</taxon>
        <taxon>Actinomycetota</taxon>
        <taxon>Actinomycetes</taxon>
        <taxon>Glycomycetales</taxon>
        <taxon>Glycomycetaceae</taxon>
        <taxon>Glycomyces</taxon>
    </lineage>
</organism>
<dbReference type="RefSeq" id="WP_125249798.1">
    <property type="nucleotide sequence ID" value="NZ_RSEB01000007.1"/>
</dbReference>
<accession>A0A426USL4</accession>
<evidence type="ECO:0000313" key="3">
    <source>
        <dbReference type="Proteomes" id="UP000277256"/>
    </source>
</evidence>